<accession>A0AAW0C287</accession>
<evidence type="ECO:0000313" key="3">
    <source>
        <dbReference type="Proteomes" id="UP001362999"/>
    </source>
</evidence>
<feature type="compositionally biased region" description="Acidic residues" evidence="1">
    <location>
        <begin position="313"/>
        <end position="329"/>
    </location>
</feature>
<feature type="compositionally biased region" description="Polar residues" evidence="1">
    <location>
        <begin position="271"/>
        <end position="285"/>
    </location>
</feature>
<dbReference type="Proteomes" id="UP001362999">
    <property type="component" value="Unassembled WGS sequence"/>
</dbReference>
<sequence>MAYHKTELRITVVDDFDWPALQESSILTPRSLCPRDVTLDGDEISVSRLTPNSPSGNFAWAERPRTPSSSHTFGFPLSPTSIIFKYTSEATSPLEKQKRRLRRYHIAETILARHSHPSPLSPSRIRANAINHASASLTGHILIARESLRDIQNARRHDTARWMAEHRLGALESLQADLVALRSTAHVKEDNAGRKREANLLRFFAMRQDETRVPVFTRTSSRRPLHATNYDIEPRHITKGSPMQLQSEVMPVRQPARSEWSWETRVRSVLLNPTSPSPATSVRNQTPTSSVLLSTPTSASFSSFGDPDTPLTDLEEVEEEDEDEDEFEDYPTFKTDSALSSPYWRPLPRPPLRAKPQPLPPLRTNVTPDSTYAWLTDPSSWASPSAWHGDGWEVPVSASPSSTASPMSASPSSFSPHPAVTPRPPTRTQTLPTHHSTHHFWSRDRPQHPRLGPLRPVSEAARDADLYAVKPLPSPPSASTPRTPQTPRTPRTPSTPQRKGLGFLSGLVRRTPGAGDASPHEIKVEQQDRERERSAPSLRKRGSVRSFLNMRSSHSLSFGD</sequence>
<evidence type="ECO:0000313" key="2">
    <source>
        <dbReference type="EMBL" id="KAK7032758.1"/>
    </source>
</evidence>
<proteinExistence type="predicted"/>
<gene>
    <name evidence="2" type="ORF">R3P38DRAFT_3392778</name>
</gene>
<feature type="compositionally biased region" description="Low complexity" evidence="1">
    <location>
        <begin position="286"/>
        <end position="298"/>
    </location>
</feature>
<dbReference type="AlphaFoldDB" id="A0AAW0C287"/>
<feature type="compositionally biased region" description="Low complexity" evidence="1">
    <location>
        <begin position="395"/>
        <end position="418"/>
    </location>
</feature>
<protein>
    <submittedName>
        <fullName evidence="2">Uncharacterized protein</fullName>
    </submittedName>
</protein>
<evidence type="ECO:0000256" key="1">
    <source>
        <dbReference type="SAM" id="MobiDB-lite"/>
    </source>
</evidence>
<feature type="region of interest" description="Disordered" evidence="1">
    <location>
        <begin position="271"/>
        <end position="365"/>
    </location>
</feature>
<comment type="caution">
    <text evidence="2">The sequence shown here is derived from an EMBL/GenBank/DDBJ whole genome shotgun (WGS) entry which is preliminary data.</text>
</comment>
<feature type="region of interest" description="Disordered" evidence="1">
    <location>
        <begin position="385"/>
        <end position="546"/>
    </location>
</feature>
<feature type="compositionally biased region" description="Basic and acidic residues" evidence="1">
    <location>
        <begin position="518"/>
        <end position="534"/>
    </location>
</feature>
<feature type="compositionally biased region" description="Low complexity" evidence="1">
    <location>
        <begin position="479"/>
        <end position="498"/>
    </location>
</feature>
<name>A0AAW0C287_9AGAR</name>
<feature type="compositionally biased region" description="Pro residues" evidence="1">
    <location>
        <begin position="345"/>
        <end position="361"/>
    </location>
</feature>
<organism evidence="2 3">
    <name type="scientific">Favolaschia claudopus</name>
    <dbReference type="NCBI Taxonomy" id="2862362"/>
    <lineage>
        <taxon>Eukaryota</taxon>
        <taxon>Fungi</taxon>
        <taxon>Dikarya</taxon>
        <taxon>Basidiomycota</taxon>
        <taxon>Agaricomycotina</taxon>
        <taxon>Agaricomycetes</taxon>
        <taxon>Agaricomycetidae</taxon>
        <taxon>Agaricales</taxon>
        <taxon>Marasmiineae</taxon>
        <taxon>Mycenaceae</taxon>
        <taxon>Favolaschia</taxon>
    </lineage>
</organism>
<dbReference type="EMBL" id="JAWWNJ010000023">
    <property type="protein sequence ID" value="KAK7032758.1"/>
    <property type="molecule type" value="Genomic_DNA"/>
</dbReference>
<reference evidence="2 3" key="1">
    <citation type="journal article" date="2024" name="J Genomics">
        <title>Draft genome sequencing and assembly of Favolaschia claudopus CIRM-BRFM 2984 isolated from oak limbs.</title>
        <authorList>
            <person name="Navarro D."/>
            <person name="Drula E."/>
            <person name="Chaduli D."/>
            <person name="Cazenave R."/>
            <person name="Ahrendt S."/>
            <person name="Wang J."/>
            <person name="Lipzen A."/>
            <person name="Daum C."/>
            <person name="Barry K."/>
            <person name="Grigoriev I.V."/>
            <person name="Favel A."/>
            <person name="Rosso M.N."/>
            <person name="Martin F."/>
        </authorList>
    </citation>
    <scope>NUCLEOTIDE SEQUENCE [LARGE SCALE GENOMIC DNA]</scope>
    <source>
        <strain evidence="2 3">CIRM-BRFM 2984</strain>
    </source>
</reference>
<keyword evidence="3" id="KW-1185">Reference proteome</keyword>